<proteinExistence type="inferred from homology"/>
<comment type="subcellular location">
    <subcellularLocation>
        <location evidence="1">Cell membrane</location>
        <topology evidence="1">Multi-pass membrane protein</topology>
    </subcellularLocation>
</comment>
<keyword evidence="5 7" id="KW-1133">Transmembrane helix</keyword>
<evidence type="ECO:0000313" key="8">
    <source>
        <dbReference type="EMBL" id="AFJ01908.1"/>
    </source>
</evidence>
<organism evidence="8 9">
    <name type="scientific">Methylophaga frappieri (strain ATCC BAA-2434 / DSM 25690 / JAM7)</name>
    <dbReference type="NCBI Taxonomy" id="754477"/>
    <lineage>
        <taxon>Bacteria</taxon>
        <taxon>Pseudomonadati</taxon>
        <taxon>Pseudomonadota</taxon>
        <taxon>Gammaproteobacteria</taxon>
        <taxon>Thiotrichales</taxon>
        <taxon>Piscirickettsiaceae</taxon>
        <taxon>Methylophaga</taxon>
    </lineage>
</organism>
<feature type="transmembrane region" description="Helical" evidence="7">
    <location>
        <begin position="188"/>
        <end position="208"/>
    </location>
</feature>
<dbReference type="PATRIC" id="fig|754477.3.peg.729"/>
<dbReference type="PANTHER" id="PTHR30250">
    <property type="entry name" value="PST FAMILY PREDICTED COLANIC ACID TRANSPORTER"/>
    <property type="match status" value="1"/>
</dbReference>
<gene>
    <name evidence="8" type="ordered locus">Q7C_737</name>
</gene>
<feature type="transmembrane region" description="Helical" evidence="7">
    <location>
        <begin position="162"/>
        <end position="182"/>
    </location>
</feature>
<comment type="similarity">
    <text evidence="2">Belongs to the polysaccharide synthase family.</text>
</comment>
<evidence type="ECO:0000256" key="7">
    <source>
        <dbReference type="SAM" id="Phobius"/>
    </source>
</evidence>
<feature type="transmembrane region" description="Helical" evidence="7">
    <location>
        <begin position="394"/>
        <end position="414"/>
    </location>
</feature>
<feature type="transmembrane region" description="Helical" evidence="7">
    <location>
        <begin position="94"/>
        <end position="117"/>
    </location>
</feature>
<dbReference type="STRING" id="754477.Q7C_737"/>
<evidence type="ECO:0000256" key="3">
    <source>
        <dbReference type="ARBA" id="ARBA00022475"/>
    </source>
</evidence>
<evidence type="ECO:0000256" key="6">
    <source>
        <dbReference type="ARBA" id="ARBA00023136"/>
    </source>
</evidence>
<dbReference type="AlphaFoldDB" id="I1YG65"/>
<feature type="transmembrane region" description="Helical" evidence="7">
    <location>
        <begin position="333"/>
        <end position="356"/>
    </location>
</feature>
<accession>I1YG65</accession>
<keyword evidence="3" id="KW-1003">Cell membrane</keyword>
<feature type="transmembrane region" description="Helical" evidence="7">
    <location>
        <begin position="22"/>
        <end position="50"/>
    </location>
</feature>
<feature type="transmembrane region" description="Helical" evidence="7">
    <location>
        <begin position="302"/>
        <end position="321"/>
    </location>
</feature>
<feature type="transmembrane region" description="Helical" evidence="7">
    <location>
        <begin position="242"/>
        <end position="262"/>
    </location>
</feature>
<feature type="transmembrane region" description="Helical" evidence="7">
    <location>
        <begin position="56"/>
        <end position="73"/>
    </location>
</feature>
<dbReference type="eggNOG" id="COG2244">
    <property type="taxonomic scope" value="Bacteria"/>
</dbReference>
<feature type="transmembrane region" description="Helical" evidence="7">
    <location>
        <begin position="452"/>
        <end position="472"/>
    </location>
</feature>
<protein>
    <submittedName>
        <fullName evidence="8">Capsular polysaccharide repeat unit transporter</fullName>
    </submittedName>
</protein>
<dbReference type="PANTHER" id="PTHR30250:SF10">
    <property type="entry name" value="LIPOPOLYSACCHARIDE BIOSYNTHESIS PROTEIN WZXC"/>
    <property type="match status" value="1"/>
</dbReference>
<dbReference type="KEGG" id="mec:Q7C_737"/>
<feature type="transmembrane region" description="Helical" evidence="7">
    <location>
        <begin position="426"/>
        <end position="446"/>
    </location>
</feature>
<dbReference type="EMBL" id="CP003380">
    <property type="protein sequence ID" value="AFJ01908.1"/>
    <property type="molecule type" value="Genomic_DNA"/>
</dbReference>
<dbReference type="Pfam" id="PF13440">
    <property type="entry name" value="Polysacc_synt_3"/>
    <property type="match status" value="1"/>
</dbReference>
<dbReference type="InterPro" id="IPR050833">
    <property type="entry name" value="Poly_Biosynth_Transport"/>
</dbReference>
<feature type="transmembrane region" description="Helical" evidence="7">
    <location>
        <begin position="129"/>
        <end position="150"/>
    </location>
</feature>
<dbReference type="CDD" id="cd13127">
    <property type="entry name" value="MATE_tuaB_like"/>
    <property type="match status" value="1"/>
</dbReference>
<dbReference type="RefSeq" id="WP_014703329.1">
    <property type="nucleotide sequence ID" value="NC_017856.1"/>
</dbReference>
<name>I1YG65_METFJ</name>
<keyword evidence="4 7" id="KW-0812">Transmembrane</keyword>
<sequence length="497" mass="55326">MEIYSAFNIGCRRKMASLSNKTLIGVLWNFAEQISVKGISVAVTLVLAYFLSPEDFGLVAMMAVFISIATSLMDSGFRQALIRLPEVSQEDFNTAFFANILLGIISYFLLFICAPAIAGFYGENQLIPLIRVAGVVVIINVFQVVQYACLSREMNFKAQFRAALPATIISAIVALGFAYYGFGVWALVAQMLTSAFFVAIFLWLQNLWRPNLAWSKASLKSMYRFGYKLFLSNLLDTGFKNMFVVVIAKLFSTSVAGLYFFADRIREILIYQMVSSIQKVTFPALANIQGDKERLKQSYKRVITVTTFVMFPIILFFAALAEPLFHSFLPEAWWPSVIYIQLMCLAGVLIPIHAINLNMLKVLGRSDLFLGLEVVKKALAVLILLVSYRFGVEGILLGQIISSVLAYIPNSYYSKRLINYSVTEQLADFMPTLLLAGVIAICVWLVQISLDWSALPEVLLLGAGACLSYLLVSRMLKLPALGYASHLLTNKSARNNA</sequence>
<evidence type="ECO:0000256" key="1">
    <source>
        <dbReference type="ARBA" id="ARBA00004651"/>
    </source>
</evidence>
<reference evidence="8 9" key="1">
    <citation type="journal article" date="2012" name="J. Bacteriol.">
        <title>Complete genome sequences of Methylophaga sp. strain JAM1 and Methylophaga sp. strain JAM7.</title>
        <authorList>
            <person name="Villeneuve C."/>
            <person name="Martineau C."/>
            <person name="Mauffrey F."/>
            <person name="Villemur R."/>
        </authorList>
    </citation>
    <scope>NUCLEOTIDE SEQUENCE [LARGE SCALE GENOMIC DNA]</scope>
    <source>
        <strain evidence="8 9">JAM7</strain>
    </source>
</reference>
<dbReference type="Proteomes" id="UP000009145">
    <property type="component" value="Chromosome"/>
</dbReference>
<keyword evidence="9" id="KW-1185">Reference proteome</keyword>
<feature type="transmembrane region" description="Helical" evidence="7">
    <location>
        <begin position="368"/>
        <end position="388"/>
    </location>
</feature>
<dbReference type="GO" id="GO:0005886">
    <property type="term" value="C:plasma membrane"/>
    <property type="evidence" value="ECO:0007669"/>
    <property type="project" value="UniProtKB-SubCell"/>
</dbReference>
<evidence type="ECO:0000313" key="9">
    <source>
        <dbReference type="Proteomes" id="UP000009145"/>
    </source>
</evidence>
<evidence type="ECO:0000256" key="4">
    <source>
        <dbReference type="ARBA" id="ARBA00022692"/>
    </source>
</evidence>
<dbReference type="HOGENOM" id="CLU_026911_5_2_6"/>
<evidence type="ECO:0000256" key="2">
    <source>
        <dbReference type="ARBA" id="ARBA00007430"/>
    </source>
</evidence>
<evidence type="ECO:0000256" key="5">
    <source>
        <dbReference type="ARBA" id="ARBA00022989"/>
    </source>
</evidence>
<keyword evidence="6 7" id="KW-0472">Membrane</keyword>